<evidence type="ECO:0000256" key="2">
    <source>
        <dbReference type="ARBA" id="ARBA00022723"/>
    </source>
</evidence>
<reference evidence="10" key="1">
    <citation type="journal article" date="2013" name="Nature">
        <title>Pan genome of the phytoplankton Emiliania underpins its global distribution.</title>
        <authorList>
            <person name="Read B.A."/>
            <person name="Kegel J."/>
            <person name="Klute M.J."/>
            <person name="Kuo A."/>
            <person name="Lefebvre S.C."/>
            <person name="Maumus F."/>
            <person name="Mayer C."/>
            <person name="Miller J."/>
            <person name="Monier A."/>
            <person name="Salamov A."/>
            <person name="Young J."/>
            <person name="Aguilar M."/>
            <person name="Claverie J.M."/>
            <person name="Frickenhaus S."/>
            <person name="Gonzalez K."/>
            <person name="Herman E.K."/>
            <person name="Lin Y.C."/>
            <person name="Napier J."/>
            <person name="Ogata H."/>
            <person name="Sarno A.F."/>
            <person name="Shmutz J."/>
            <person name="Schroeder D."/>
            <person name="de Vargas C."/>
            <person name="Verret F."/>
            <person name="von Dassow P."/>
            <person name="Valentin K."/>
            <person name="Van de Peer Y."/>
            <person name="Wheeler G."/>
            <person name="Dacks J.B."/>
            <person name="Delwiche C.F."/>
            <person name="Dyhrman S.T."/>
            <person name="Glockner G."/>
            <person name="John U."/>
            <person name="Richards T."/>
            <person name="Worden A.Z."/>
            <person name="Zhang X."/>
            <person name="Grigoriev I.V."/>
            <person name="Allen A.E."/>
            <person name="Bidle K."/>
            <person name="Borodovsky M."/>
            <person name="Bowler C."/>
            <person name="Brownlee C."/>
            <person name="Cock J.M."/>
            <person name="Elias M."/>
            <person name="Gladyshev V.N."/>
            <person name="Groth M."/>
            <person name="Guda C."/>
            <person name="Hadaegh A."/>
            <person name="Iglesias-Rodriguez M.D."/>
            <person name="Jenkins J."/>
            <person name="Jones B.M."/>
            <person name="Lawson T."/>
            <person name="Leese F."/>
            <person name="Lindquist E."/>
            <person name="Lobanov A."/>
            <person name="Lomsadze A."/>
            <person name="Malik S.B."/>
            <person name="Marsh M.E."/>
            <person name="Mackinder L."/>
            <person name="Mock T."/>
            <person name="Mueller-Roeber B."/>
            <person name="Pagarete A."/>
            <person name="Parker M."/>
            <person name="Probert I."/>
            <person name="Quesneville H."/>
            <person name="Raines C."/>
            <person name="Rensing S.A."/>
            <person name="Riano-Pachon D.M."/>
            <person name="Richier S."/>
            <person name="Rokitta S."/>
            <person name="Shiraiwa Y."/>
            <person name="Soanes D.M."/>
            <person name="van der Giezen M."/>
            <person name="Wahlund T.M."/>
            <person name="Williams B."/>
            <person name="Wilson W."/>
            <person name="Wolfe G."/>
            <person name="Wurch L.L."/>
        </authorList>
    </citation>
    <scope>NUCLEOTIDE SEQUENCE</scope>
</reference>
<feature type="domain" description="C2H2-type" evidence="8">
    <location>
        <begin position="71"/>
        <end position="100"/>
    </location>
</feature>
<dbReference type="KEGG" id="ehx:EMIHUDRAFT_197732"/>
<keyword evidence="3" id="KW-0677">Repeat</keyword>
<dbReference type="GeneID" id="17255802"/>
<keyword evidence="4 7" id="KW-0863">Zinc-finger</keyword>
<comment type="subcellular location">
    <subcellularLocation>
        <location evidence="1">Nucleus</location>
    </subcellularLocation>
</comment>
<dbReference type="InterPro" id="IPR036236">
    <property type="entry name" value="Znf_C2H2_sf"/>
</dbReference>
<evidence type="ECO:0000256" key="4">
    <source>
        <dbReference type="ARBA" id="ARBA00022771"/>
    </source>
</evidence>
<dbReference type="PANTHER" id="PTHR24394:SF29">
    <property type="entry name" value="MYONEURIN"/>
    <property type="match status" value="1"/>
</dbReference>
<dbReference type="Pfam" id="PF00096">
    <property type="entry name" value="zf-C2H2"/>
    <property type="match status" value="1"/>
</dbReference>
<keyword evidence="5" id="KW-0862">Zinc</keyword>
<dbReference type="PANTHER" id="PTHR24394">
    <property type="entry name" value="ZINC FINGER PROTEIN"/>
    <property type="match status" value="1"/>
</dbReference>
<keyword evidence="6" id="KW-0539">Nucleus</keyword>
<evidence type="ECO:0000256" key="7">
    <source>
        <dbReference type="PROSITE-ProRule" id="PRU00042"/>
    </source>
</evidence>
<dbReference type="PROSITE" id="PS00028">
    <property type="entry name" value="ZINC_FINGER_C2H2_1"/>
    <property type="match status" value="3"/>
</dbReference>
<name>A0A0D3IDM8_EMIH1</name>
<evidence type="ECO:0000256" key="5">
    <source>
        <dbReference type="ARBA" id="ARBA00022833"/>
    </source>
</evidence>
<dbReference type="GO" id="GO:0005634">
    <property type="term" value="C:nucleus"/>
    <property type="evidence" value="ECO:0007669"/>
    <property type="project" value="UniProtKB-SubCell"/>
</dbReference>
<dbReference type="GO" id="GO:0008270">
    <property type="term" value="F:zinc ion binding"/>
    <property type="evidence" value="ECO:0007669"/>
    <property type="project" value="UniProtKB-KW"/>
</dbReference>
<dbReference type="AlphaFoldDB" id="A0A0D3IDM8"/>
<organism evidence="9 10">
    <name type="scientific">Emiliania huxleyi (strain CCMP1516)</name>
    <dbReference type="NCBI Taxonomy" id="280463"/>
    <lineage>
        <taxon>Eukaryota</taxon>
        <taxon>Haptista</taxon>
        <taxon>Haptophyta</taxon>
        <taxon>Prymnesiophyceae</taxon>
        <taxon>Isochrysidales</taxon>
        <taxon>Noelaerhabdaceae</taxon>
        <taxon>Emiliania</taxon>
    </lineage>
</organism>
<evidence type="ECO:0000256" key="1">
    <source>
        <dbReference type="ARBA" id="ARBA00004123"/>
    </source>
</evidence>
<dbReference type="Gene3D" id="3.30.160.60">
    <property type="entry name" value="Classic Zinc Finger"/>
    <property type="match status" value="2"/>
</dbReference>
<evidence type="ECO:0000256" key="3">
    <source>
        <dbReference type="ARBA" id="ARBA00022737"/>
    </source>
</evidence>
<sequence length="194" mass="21092">MASEASVAGESRVAFPVDCGEAHERRKLAALSSASPDVAPANICDICGEKFTRHINLRRHMQRQHEHLAYFPCGKCGKGYKSYRDANDHERLCTHGGDLIQCNVCKSRFATPWQWKKHVASSMHRGYSMVAGSAWLAAAERLGEGADAPELEVEVLCAFNTGPSPTQQAPVSPATHEEGGLGVSIDDLAAEFHF</sequence>
<dbReference type="InterPro" id="IPR013087">
    <property type="entry name" value="Znf_C2H2_type"/>
</dbReference>
<dbReference type="HOGENOM" id="CLU_1404850_0_0_1"/>
<dbReference type="SMART" id="SM00355">
    <property type="entry name" value="ZnF_C2H2"/>
    <property type="match status" value="3"/>
</dbReference>
<evidence type="ECO:0000313" key="10">
    <source>
        <dbReference type="Proteomes" id="UP000013827"/>
    </source>
</evidence>
<dbReference type="STRING" id="2903.R1BHT4"/>
<dbReference type="RefSeq" id="XP_005761792.1">
    <property type="nucleotide sequence ID" value="XM_005761735.1"/>
</dbReference>
<dbReference type="GO" id="GO:0000981">
    <property type="term" value="F:DNA-binding transcription factor activity, RNA polymerase II-specific"/>
    <property type="evidence" value="ECO:0007669"/>
    <property type="project" value="TreeGrafter"/>
</dbReference>
<dbReference type="PaxDb" id="2903-EOD09363"/>
<dbReference type="Proteomes" id="UP000013827">
    <property type="component" value="Unassembled WGS sequence"/>
</dbReference>
<keyword evidence="10" id="KW-1185">Reference proteome</keyword>
<evidence type="ECO:0000256" key="6">
    <source>
        <dbReference type="ARBA" id="ARBA00023242"/>
    </source>
</evidence>
<dbReference type="SUPFAM" id="SSF57667">
    <property type="entry name" value="beta-beta-alpha zinc fingers"/>
    <property type="match status" value="1"/>
</dbReference>
<protein>
    <recommendedName>
        <fullName evidence="8">C2H2-type domain-containing protein</fullName>
    </recommendedName>
</protein>
<evidence type="ECO:0000313" key="9">
    <source>
        <dbReference type="EnsemblProtists" id="EOD09363"/>
    </source>
</evidence>
<keyword evidence="2" id="KW-0479">Metal-binding</keyword>
<proteinExistence type="predicted"/>
<reference evidence="9" key="2">
    <citation type="submission" date="2024-10" db="UniProtKB">
        <authorList>
            <consortium name="EnsemblProtists"/>
        </authorList>
    </citation>
    <scope>IDENTIFICATION</scope>
</reference>
<accession>A0A0D3IDM8</accession>
<dbReference type="PROSITE" id="PS50157">
    <property type="entry name" value="ZINC_FINGER_C2H2_2"/>
    <property type="match status" value="2"/>
</dbReference>
<dbReference type="EnsemblProtists" id="EOD09363">
    <property type="protein sequence ID" value="EOD09363"/>
    <property type="gene ID" value="EMIHUDRAFT_197732"/>
</dbReference>
<evidence type="ECO:0000259" key="8">
    <source>
        <dbReference type="PROSITE" id="PS50157"/>
    </source>
</evidence>
<feature type="domain" description="C2H2-type" evidence="8">
    <location>
        <begin position="42"/>
        <end position="72"/>
    </location>
</feature>